<dbReference type="EMBL" id="BMNQ01000002">
    <property type="protein sequence ID" value="GGJ84031.1"/>
    <property type="molecule type" value="Genomic_DNA"/>
</dbReference>
<comment type="caution">
    <text evidence="3">The sequence shown here is derived from an EMBL/GenBank/DDBJ whole genome shotgun (WGS) entry which is preliminary data.</text>
</comment>
<evidence type="ECO:0000313" key="3">
    <source>
        <dbReference type="EMBL" id="GGJ84031.1"/>
    </source>
</evidence>
<evidence type="ECO:0000313" key="4">
    <source>
        <dbReference type="Proteomes" id="UP000658382"/>
    </source>
</evidence>
<dbReference type="InterPro" id="IPR018392">
    <property type="entry name" value="LysM"/>
</dbReference>
<dbReference type="AlphaFoldDB" id="A0A917PM29"/>
<dbReference type="Pfam" id="PF01476">
    <property type="entry name" value="LysM"/>
    <property type="match status" value="1"/>
</dbReference>
<dbReference type="InterPro" id="IPR014248">
    <property type="entry name" value="Spore_coat_assembly_SafA"/>
</dbReference>
<name>A0A917PM29_9BACI</name>
<accession>A0A917PM29</accession>
<reference evidence="3" key="2">
    <citation type="submission" date="2020-09" db="EMBL/GenBank/DDBJ databases">
        <authorList>
            <person name="Sun Q."/>
            <person name="Ohkuma M."/>
        </authorList>
    </citation>
    <scope>NUCLEOTIDE SEQUENCE</scope>
    <source>
        <strain evidence="3">JCM 12580</strain>
    </source>
</reference>
<reference evidence="3" key="1">
    <citation type="journal article" date="2014" name="Int. J. Syst. Evol. Microbiol.">
        <title>Complete genome sequence of Corynebacterium casei LMG S-19264T (=DSM 44701T), isolated from a smear-ripened cheese.</title>
        <authorList>
            <consortium name="US DOE Joint Genome Institute (JGI-PGF)"/>
            <person name="Walter F."/>
            <person name="Albersmeier A."/>
            <person name="Kalinowski J."/>
            <person name="Ruckert C."/>
        </authorList>
    </citation>
    <scope>NUCLEOTIDE SEQUENCE</scope>
    <source>
        <strain evidence="3">JCM 12580</strain>
    </source>
</reference>
<feature type="compositionally biased region" description="Basic and acidic residues" evidence="1">
    <location>
        <begin position="88"/>
        <end position="101"/>
    </location>
</feature>
<dbReference type="RefSeq" id="WP_188631300.1">
    <property type="nucleotide sequence ID" value="NZ_BMNQ01000002.1"/>
</dbReference>
<dbReference type="PROSITE" id="PS51782">
    <property type="entry name" value="LYSM"/>
    <property type="match status" value="1"/>
</dbReference>
<dbReference type="NCBIfam" id="TIGR02899">
    <property type="entry name" value="spore_safA"/>
    <property type="match status" value="1"/>
</dbReference>
<evidence type="ECO:0000259" key="2">
    <source>
        <dbReference type="PROSITE" id="PS51782"/>
    </source>
</evidence>
<feature type="domain" description="LysM" evidence="2">
    <location>
        <begin position="2"/>
        <end position="47"/>
    </location>
</feature>
<gene>
    <name evidence="3" type="ORF">GCM10007063_03160</name>
</gene>
<organism evidence="3 4">
    <name type="scientific">Lentibacillus kapialis</name>
    <dbReference type="NCBI Taxonomy" id="340214"/>
    <lineage>
        <taxon>Bacteria</taxon>
        <taxon>Bacillati</taxon>
        <taxon>Bacillota</taxon>
        <taxon>Bacilli</taxon>
        <taxon>Bacillales</taxon>
        <taxon>Bacillaceae</taxon>
        <taxon>Lentibacillus</taxon>
    </lineage>
</organism>
<feature type="region of interest" description="Disordered" evidence="1">
    <location>
        <begin position="48"/>
        <end position="106"/>
    </location>
</feature>
<feature type="region of interest" description="Disordered" evidence="1">
    <location>
        <begin position="271"/>
        <end position="316"/>
    </location>
</feature>
<feature type="compositionally biased region" description="Basic and acidic residues" evidence="1">
    <location>
        <begin position="54"/>
        <end position="66"/>
    </location>
</feature>
<dbReference type="Proteomes" id="UP000658382">
    <property type="component" value="Unassembled WGS sequence"/>
</dbReference>
<dbReference type="InterPro" id="IPR036779">
    <property type="entry name" value="LysM_dom_sf"/>
</dbReference>
<dbReference type="SUPFAM" id="SSF54106">
    <property type="entry name" value="LysM domain"/>
    <property type="match status" value="1"/>
</dbReference>
<dbReference type="SMART" id="SM00257">
    <property type="entry name" value="LysM"/>
    <property type="match status" value="1"/>
</dbReference>
<dbReference type="CDD" id="cd00118">
    <property type="entry name" value="LysM"/>
    <property type="match status" value="1"/>
</dbReference>
<evidence type="ECO:0000256" key="1">
    <source>
        <dbReference type="SAM" id="MobiDB-lite"/>
    </source>
</evidence>
<protein>
    <recommendedName>
        <fullName evidence="2">LysM domain-containing protein</fullName>
    </recommendedName>
</protein>
<proteinExistence type="predicted"/>
<sequence length="316" mass="36284">MKIHIVQKGDTLWEIAKQYDVDFDQVKQLNPQLSSPDMIMPGMKIKIPASSKPVKKEGKYQKEVQKETQMPAAEKPYKDTSPKPMPVTKEDDVKPPKDIKPKMPMQPKVTSMDQEMNYYTTINLPQIPAYEQPEAELPEKEKEVCCHSLPKPDLAFYHQKPCPPQIPQMSPYLDEYQDCGCGAPKPMQMPMYQHPVQMPMHHHPMPKPMQHPGQMYPMYCHQGQMLPPHYSDMMGSANAPSNMAMPASPDQYYGMNEHGFSPKFPSKPMDMQQGYHNPQMPPPATMPYFSNSQAPMPQPPGFDQWFREDEEDTTDE</sequence>
<keyword evidence="4" id="KW-1185">Reference proteome</keyword>
<dbReference type="Gene3D" id="3.10.350.10">
    <property type="entry name" value="LysM domain"/>
    <property type="match status" value="1"/>
</dbReference>